<evidence type="ECO:0000313" key="1">
    <source>
        <dbReference type="EMBL" id="MBH0775287.1"/>
    </source>
</evidence>
<accession>A0A931I5L6</accession>
<dbReference type="EMBL" id="JADMLG010000001">
    <property type="protein sequence ID" value="MBH0775287.1"/>
    <property type="molecule type" value="Genomic_DNA"/>
</dbReference>
<sequence>MAEYKVGERLRSRGSSAQVMVIRTQGDIEIACAGEPMAREGDTVTASESAAAGAALEMGKRYEDGAGLVEVLCVAPGAGPLAVDGVALVLKTPKPLPASD</sequence>
<comment type="caution">
    <text evidence="1">The sequence shown here is derived from an EMBL/GenBank/DDBJ whole genome shotgun (WGS) entry which is preliminary data.</text>
</comment>
<organism evidence="1 2">
    <name type="scientific">Nocardia bovistercoris</name>
    <dbReference type="NCBI Taxonomy" id="2785916"/>
    <lineage>
        <taxon>Bacteria</taxon>
        <taxon>Bacillati</taxon>
        <taxon>Actinomycetota</taxon>
        <taxon>Actinomycetes</taxon>
        <taxon>Mycobacteriales</taxon>
        <taxon>Nocardiaceae</taxon>
        <taxon>Nocardia</taxon>
    </lineage>
</organism>
<dbReference type="RefSeq" id="WP_196147565.1">
    <property type="nucleotide sequence ID" value="NZ_JADMLG010000001.1"/>
</dbReference>
<reference evidence="1" key="1">
    <citation type="submission" date="2020-11" db="EMBL/GenBank/DDBJ databases">
        <title>Nocardia NEAU-351.nov., a novel actinomycete isolated from the cow dung.</title>
        <authorList>
            <person name="Zhang X."/>
        </authorList>
    </citation>
    <scope>NUCLEOTIDE SEQUENCE</scope>
    <source>
        <strain evidence="1">NEAU-351</strain>
    </source>
</reference>
<keyword evidence="2" id="KW-1185">Reference proteome</keyword>
<protein>
    <submittedName>
        <fullName evidence="1">Uncharacterized protein</fullName>
    </submittedName>
</protein>
<dbReference type="Proteomes" id="UP000655751">
    <property type="component" value="Unassembled WGS sequence"/>
</dbReference>
<name>A0A931I5L6_9NOCA</name>
<gene>
    <name evidence="1" type="ORF">IT779_03180</name>
</gene>
<proteinExistence type="predicted"/>
<evidence type="ECO:0000313" key="2">
    <source>
        <dbReference type="Proteomes" id="UP000655751"/>
    </source>
</evidence>
<dbReference type="AlphaFoldDB" id="A0A931I5L6"/>